<dbReference type="EMBL" id="JBHSKN010000025">
    <property type="protein sequence ID" value="MFC5243253.1"/>
    <property type="molecule type" value="Genomic_DNA"/>
</dbReference>
<dbReference type="RefSeq" id="WP_344555757.1">
    <property type="nucleotide sequence ID" value="NZ_BAAATG010000004.1"/>
</dbReference>
<organism evidence="1 2">
    <name type="scientific">Streptomyces atrovirens</name>
    <dbReference type="NCBI Taxonomy" id="285556"/>
    <lineage>
        <taxon>Bacteria</taxon>
        <taxon>Bacillati</taxon>
        <taxon>Actinomycetota</taxon>
        <taxon>Actinomycetes</taxon>
        <taxon>Kitasatosporales</taxon>
        <taxon>Streptomycetaceae</taxon>
        <taxon>Streptomyces</taxon>
    </lineage>
</organism>
<name>A0ABW0E168_9ACTN</name>
<dbReference type="Proteomes" id="UP001596035">
    <property type="component" value="Unassembled WGS sequence"/>
</dbReference>
<evidence type="ECO:0000313" key="2">
    <source>
        <dbReference type="Proteomes" id="UP001596035"/>
    </source>
</evidence>
<sequence length="147" mass="15398">MTTTAPVADARALGRAHYAARGVLEHFLALHGLTFQQQLTLRAALTADVPRTPDDLVGQIRGDVKADPADIRAAIDVLLDRRLLVADGAHLRPTEAGRELTAAVGAQTAPVTARIWGGIPAEDLAAAGRVLALVTERADAELAALTE</sequence>
<dbReference type="Gene3D" id="1.10.10.10">
    <property type="entry name" value="Winged helix-like DNA-binding domain superfamily/Winged helix DNA-binding domain"/>
    <property type="match status" value="1"/>
</dbReference>
<evidence type="ECO:0000313" key="1">
    <source>
        <dbReference type="EMBL" id="MFC5243253.1"/>
    </source>
</evidence>
<protein>
    <submittedName>
        <fullName evidence="1">MarR family transcriptional regulator</fullName>
    </submittedName>
</protein>
<dbReference type="InterPro" id="IPR036390">
    <property type="entry name" value="WH_DNA-bd_sf"/>
</dbReference>
<comment type="caution">
    <text evidence="1">The sequence shown here is derived from an EMBL/GenBank/DDBJ whole genome shotgun (WGS) entry which is preliminary data.</text>
</comment>
<proteinExistence type="predicted"/>
<accession>A0ABW0E168</accession>
<gene>
    <name evidence="1" type="ORF">ACFPWV_25665</name>
</gene>
<keyword evidence="2" id="KW-1185">Reference proteome</keyword>
<reference evidence="2" key="1">
    <citation type="journal article" date="2019" name="Int. J. Syst. Evol. Microbiol.">
        <title>The Global Catalogue of Microorganisms (GCM) 10K type strain sequencing project: providing services to taxonomists for standard genome sequencing and annotation.</title>
        <authorList>
            <consortium name="The Broad Institute Genomics Platform"/>
            <consortium name="The Broad Institute Genome Sequencing Center for Infectious Disease"/>
            <person name="Wu L."/>
            <person name="Ma J."/>
        </authorList>
    </citation>
    <scope>NUCLEOTIDE SEQUENCE [LARGE SCALE GENOMIC DNA]</scope>
    <source>
        <strain evidence="2">CGMCC 4.7131</strain>
    </source>
</reference>
<dbReference type="InterPro" id="IPR036388">
    <property type="entry name" value="WH-like_DNA-bd_sf"/>
</dbReference>
<dbReference type="SUPFAM" id="SSF46785">
    <property type="entry name" value="Winged helix' DNA-binding domain"/>
    <property type="match status" value="1"/>
</dbReference>